<dbReference type="InterPro" id="IPR019307">
    <property type="entry name" value="RNA-bd_AU-1/RNase_E/G"/>
</dbReference>
<dbReference type="Pfam" id="PF10150">
    <property type="entry name" value="RNase_E_G"/>
    <property type="match status" value="1"/>
</dbReference>
<sequence>MSDGWQVEHGIGEERAILYRGNRAIAARIRWPGALEAGEIAEGTLIAKPKGAQRGRARFASGEEALVDKLPRDASEGADLRFLVTRSRIGEANRVKLAHVRPTDEPLRPAPSLADSLESARPMRAFPAGDWEAIYSVAAEGVLRFSGGSLHFAPTPAMTVVDVDGHLPARDLAFAAIAPLAEGIALFDLGGVIGVDFPTLEAKADRKAVDAAIEDALADFDHERTAMNGFGFVQIVSRFARPSLLHLLRHDPAGAAARLLLRRAERLEGPGSVELAAHPSVLARLSEEWLAELKRRTGKELSIRPDPALAIAAPHAQLIAA</sequence>
<dbReference type="OrthoDB" id="7403919at2"/>
<gene>
    <name evidence="4" type="ORF">D6201_01250</name>
</gene>
<evidence type="ECO:0000256" key="2">
    <source>
        <dbReference type="ARBA" id="ARBA00022884"/>
    </source>
</evidence>
<dbReference type="GO" id="GO:0016787">
    <property type="term" value="F:hydrolase activity"/>
    <property type="evidence" value="ECO:0007669"/>
    <property type="project" value="UniProtKB-KW"/>
</dbReference>
<reference evidence="4 5" key="1">
    <citation type="journal article" date="2017" name="Int. J. Syst. Evol. Microbiol.">
        <title>Erythrobacter aquimixticola sp. nov., isolated from the junction between the ocean and a freshwater spring.</title>
        <authorList>
            <person name="Park S."/>
            <person name="Jung Y.T."/>
            <person name="Choi S.J."/>
            <person name="Yoon J.H."/>
        </authorList>
    </citation>
    <scope>NUCLEOTIDE SEQUENCE [LARGE SCALE GENOMIC DNA]</scope>
    <source>
        <strain evidence="4 5">JSSK-14</strain>
    </source>
</reference>
<organism evidence="4 5">
    <name type="scientific">Aurantiacibacter aquimixticola</name>
    <dbReference type="NCBI Taxonomy" id="1958945"/>
    <lineage>
        <taxon>Bacteria</taxon>
        <taxon>Pseudomonadati</taxon>
        <taxon>Pseudomonadota</taxon>
        <taxon>Alphaproteobacteria</taxon>
        <taxon>Sphingomonadales</taxon>
        <taxon>Erythrobacteraceae</taxon>
        <taxon>Aurantiacibacter</taxon>
    </lineage>
</organism>
<protein>
    <submittedName>
        <fullName evidence="4">Ribonuclease</fullName>
    </submittedName>
</protein>
<accession>A0A419RQW8</accession>
<name>A0A419RQW8_9SPHN</name>
<dbReference type="EMBL" id="RAHX01000001">
    <property type="protein sequence ID" value="RJY08166.1"/>
    <property type="molecule type" value="Genomic_DNA"/>
</dbReference>
<keyword evidence="1" id="KW-0378">Hydrolase</keyword>
<dbReference type="Proteomes" id="UP000285232">
    <property type="component" value="Unassembled WGS sequence"/>
</dbReference>
<dbReference type="RefSeq" id="WP_120047055.1">
    <property type="nucleotide sequence ID" value="NZ_RAHX01000001.1"/>
</dbReference>
<keyword evidence="2" id="KW-0694">RNA-binding</keyword>
<evidence type="ECO:0000313" key="5">
    <source>
        <dbReference type="Proteomes" id="UP000285232"/>
    </source>
</evidence>
<comment type="caution">
    <text evidence="4">The sequence shown here is derived from an EMBL/GenBank/DDBJ whole genome shotgun (WGS) entry which is preliminary data.</text>
</comment>
<dbReference type="AlphaFoldDB" id="A0A419RQW8"/>
<evidence type="ECO:0000256" key="1">
    <source>
        <dbReference type="ARBA" id="ARBA00022801"/>
    </source>
</evidence>
<dbReference type="GO" id="GO:0003723">
    <property type="term" value="F:RNA binding"/>
    <property type="evidence" value="ECO:0007669"/>
    <property type="project" value="UniProtKB-KW"/>
</dbReference>
<feature type="domain" description="RNA-binding protein AU-1/Ribonuclease E/G" evidence="3">
    <location>
        <begin position="145"/>
        <end position="233"/>
    </location>
</feature>
<proteinExistence type="predicted"/>
<evidence type="ECO:0000259" key="3">
    <source>
        <dbReference type="Pfam" id="PF10150"/>
    </source>
</evidence>
<evidence type="ECO:0000313" key="4">
    <source>
        <dbReference type="EMBL" id="RJY08166.1"/>
    </source>
</evidence>
<keyword evidence="5" id="KW-1185">Reference proteome</keyword>